<name>A0ABQ2E2M4_9ACTN</name>
<feature type="domain" description="Ketoreductase" evidence="4">
    <location>
        <begin position="4"/>
        <end position="190"/>
    </location>
</feature>
<evidence type="ECO:0000256" key="3">
    <source>
        <dbReference type="RuleBase" id="RU000363"/>
    </source>
</evidence>
<dbReference type="EMBL" id="BMMV01000006">
    <property type="protein sequence ID" value="GGJ90564.1"/>
    <property type="molecule type" value="Genomic_DNA"/>
</dbReference>
<evidence type="ECO:0000259" key="4">
    <source>
        <dbReference type="SMART" id="SM00822"/>
    </source>
</evidence>
<proteinExistence type="inferred from homology"/>
<comment type="similarity">
    <text evidence="1 3">Belongs to the short-chain dehydrogenases/reductases (SDR) family.</text>
</comment>
<protein>
    <submittedName>
        <fullName evidence="5">Short-chain dehydrogenase/reductase</fullName>
    </submittedName>
</protein>
<dbReference type="InterPro" id="IPR002347">
    <property type="entry name" value="SDR_fam"/>
</dbReference>
<dbReference type="Pfam" id="PF00106">
    <property type="entry name" value="adh_short"/>
    <property type="match status" value="1"/>
</dbReference>
<dbReference type="CDD" id="cd05374">
    <property type="entry name" value="17beta-HSD-like_SDR_c"/>
    <property type="match status" value="1"/>
</dbReference>
<evidence type="ECO:0000313" key="6">
    <source>
        <dbReference type="Proteomes" id="UP000660265"/>
    </source>
</evidence>
<keyword evidence="6" id="KW-1185">Reference proteome</keyword>
<dbReference type="NCBIfam" id="NF006114">
    <property type="entry name" value="PRK08263.1"/>
    <property type="match status" value="1"/>
</dbReference>
<dbReference type="PRINTS" id="PR00081">
    <property type="entry name" value="GDHRDH"/>
</dbReference>
<dbReference type="SMART" id="SM00822">
    <property type="entry name" value="PKS_KR"/>
    <property type="match status" value="1"/>
</dbReference>
<sequence length="283" mass="29885">MARHTWLITGSSRGIGYALAKGALEAGDNVVATARRPEKLAELADTYGDRVRTVALDVTDPEAARTAVAVAVEAFGSLDVVANNAGQANSGAIEDMDPADFRAQIETNLFGVVNVTRAALPHMRARRTGHFLQFSSIGGRVGGTAGMGAYQTAKFAVEGFSQVLNTEVGPLGIKVTIVEPGAFRTDWAGSSMTLLEPSPDYEQTVGRMHAYRRENEGKEQGDPARAARVLIDIVNSPEPPLRILLGADAVTYAEKASKERAAEAARWADVSGSTAFPTAEAAV</sequence>
<dbReference type="PANTHER" id="PTHR43976">
    <property type="entry name" value="SHORT CHAIN DEHYDROGENASE"/>
    <property type="match status" value="1"/>
</dbReference>
<dbReference type="Gene3D" id="3.40.50.720">
    <property type="entry name" value="NAD(P)-binding Rossmann-like Domain"/>
    <property type="match status" value="1"/>
</dbReference>
<dbReference type="RefSeq" id="WP_189107250.1">
    <property type="nucleotide sequence ID" value="NZ_BMMV01000006.1"/>
</dbReference>
<reference evidence="6" key="1">
    <citation type="journal article" date="2019" name="Int. J. Syst. Evol. Microbiol.">
        <title>The Global Catalogue of Microorganisms (GCM) 10K type strain sequencing project: providing services to taxonomists for standard genome sequencing and annotation.</title>
        <authorList>
            <consortium name="The Broad Institute Genomics Platform"/>
            <consortium name="The Broad Institute Genome Sequencing Center for Infectious Disease"/>
            <person name="Wu L."/>
            <person name="Ma J."/>
        </authorList>
    </citation>
    <scope>NUCLEOTIDE SEQUENCE [LARGE SCALE GENOMIC DNA]</scope>
    <source>
        <strain evidence="6">CGMCC 4.7275</strain>
    </source>
</reference>
<dbReference type="SUPFAM" id="SSF51735">
    <property type="entry name" value="NAD(P)-binding Rossmann-fold domains"/>
    <property type="match status" value="1"/>
</dbReference>
<dbReference type="InterPro" id="IPR036291">
    <property type="entry name" value="NAD(P)-bd_dom_sf"/>
</dbReference>
<dbReference type="NCBIfam" id="NF004824">
    <property type="entry name" value="PRK06180.1"/>
    <property type="match status" value="1"/>
</dbReference>
<evidence type="ECO:0000256" key="1">
    <source>
        <dbReference type="ARBA" id="ARBA00006484"/>
    </source>
</evidence>
<dbReference type="InterPro" id="IPR051911">
    <property type="entry name" value="SDR_oxidoreductase"/>
</dbReference>
<evidence type="ECO:0000313" key="5">
    <source>
        <dbReference type="EMBL" id="GGJ90564.1"/>
    </source>
</evidence>
<dbReference type="InterPro" id="IPR057326">
    <property type="entry name" value="KR_dom"/>
</dbReference>
<organism evidence="5 6">
    <name type="scientific">Streptomyces camponoticapitis</name>
    <dbReference type="NCBI Taxonomy" id="1616125"/>
    <lineage>
        <taxon>Bacteria</taxon>
        <taxon>Bacillati</taxon>
        <taxon>Actinomycetota</taxon>
        <taxon>Actinomycetes</taxon>
        <taxon>Kitasatosporales</taxon>
        <taxon>Streptomycetaceae</taxon>
        <taxon>Streptomyces</taxon>
    </lineage>
</organism>
<gene>
    <name evidence="5" type="ORF">GCM10011583_22480</name>
</gene>
<dbReference type="PRINTS" id="PR00080">
    <property type="entry name" value="SDRFAMILY"/>
</dbReference>
<comment type="caution">
    <text evidence="5">The sequence shown here is derived from an EMBL/GenBank/DDBJ whole genome shotgun (WGS) entry which is preliminary data.</text>
</comment>
<dbReference type="Proteomes" id="UP000660265">
    <property type="component" value="Unassembled WGS sequence"/>
</dbReference>
<dbReference type="PANTHER" id="PTHR43976:SF16">
    <property type="entry name" value="SHORT-CHAIN DEHYDROGENASE_REDUCTASE FAMILY PROTEIN"/>
    <property type="match status" value="1"/>
</dbReference>
<keyword evidence="2" id="KW-0560">Oxidoreductase</keyword>
<evidence type="ECO:0000256" key="2">
    <source>
        <dbReference type="ARBA" id="ARBA00023002"/>
    </source>
</evidence>
<accession>A0ABQ2E2M4</accession>